<protein>
    <submittedName>
        <fullName evidence="1">Uncharacterized protein</fullName>
    </submittedName>
</protein>
<evidence type="ECO:0000313" key="1">
    <source>
        <dbReference type="EMBL" id="RRK25024.1"/>
    </source>
</evidence>
<dbReference type="Proteomes" id="UP000274920">
    <property type="component" value="Unassembled WGS sequence"/>
</dbReference>
<accession>A0A3R8KUL3</accession>
<gene>
    <name evidence="1" type="ORF">EBB54_30245</name>
</gene>
<proteinExistence type="predicted"/>
<keyword evidence="2" id="KW-1185">Reference proteome</keyword>
<sequence length="71" mass="8124">MDHVELCFTIISQYKCNSICQLCAYSPLYKNQFEIQESILIGYALTSWNHLQSLINARGHLPSFPCNDPCV</sequence>
<dbReference type="EMBL" id="RHJS01000003">
    <property type="protein sequence ID" value="RRK25024.1"/>
    <property type="molecule type" value="Genomic_DNA"/>
</dbReference>
<dbReference type="AlphaFoldDB" id="A0A3R8KUL3"/>
<comment type="caution">
    <text evidence="1">The sequence shown here is derived from an EMBL/GenBank/DDBJ whole genome shotgun (WGS) entry which is preliminary data.</text>
</comment>
<reference evidence="1" key="1">
    <citation type="submission" date="2018-10" db="EMBL/GenBank/DDBJ databases">
        <title>Schaedlerella arabinophila gen. nov. sp. nov., isolated from the mouse intestinal tract and comparative analysis with the genome of the closely related altered Schaedler flora strain ASF502.</title>
        <authorList>
            <person name="Miyake S."/>
            <person name="Soh M."/>
            <person name="Seedorf H."/>
        </authorList>
    </citation>
    <scope>NUCLEOTIDE SEQUENCE [LARGE SCALE GENOMIC DNA]</scope>
    <source>
        <strain evidence="1">DSM 106076</strain>
    </source>
</reference>
<organism evidence="1 2">
    <name type="scientific">Schaedlerella arabinosiphila</name>
    <dbReference type="NCBI Taxonomy" id="2044587"/>
    <lineage>
        <taxon>Bacteria</taxon>
        <taxon>Bacillati</taxon>
        <taxon>Bacillota</taxon>
        <taxon>Clostridia</taxon>
        <taxon>Lachnospirales</taxon>
        <taxon>Lachnospiraceae</taxon>
        <taxon>Schaedlerella</taxon>
    </lineage>
</organism>
<evidence type="ECO:0000313" key="2">
    <source>
        <dbReference type="Proteomes" id="UP000274920"/>
    </source>
</evidence>
<name>A0A3R8KUL3_9FIRM</name>